<dbReference type="SUPFAM" id="SSF53271">
    <property type="entry name" value="PRTase-like"/>
    <property type="match status" value="1"/>
</dbReference>
<evidence type="ECO:0000313" key="4">
    <source>
        <dbReference type="EMBL" id="KND04373.1"/>
    </source>
</evidence>
<keyword evidence="2" id="KW-0808">Transferase</keyword>
<dbReference type="InParanoid" id="A0A0L0HTC1"/>
<dbReference type="GO" id="GO:0004422">
    <property type="term" value="F:hypoxanthine phosphoribosyltransferase activity"/>
    <property type="evidence" value="ECO:0007669"/>
    <property type="project" value="EnsemblFungi"/>
</dbReference>
<proteinExistence type="predicted"/>
<dbReference type="eggNOG" id="ENOG502QRN9">
    <property type="taxonomic scope" value="Eukaryota"/>
</dbReference>
<dbReference type="GO" id="GO:0032263">
    <property type="term" value="P:GMP salvage"/>
    <property type="evidence" value="ECO:0007669"/>
    <property type="project" value="EnsemblFungi"/>
</dbReference>
<dbReference type="InterPro" id="IPR000836">
    <property type="entry name" value="PRTase_dom"/>
</dbReference>
<name>A0A0L0HTC1_SPIPD</name>
<protein>
    <recommendedName>
        <fullName evidence="3">Phosphoribosyltransferase domain-containing protein</fullName>
    </recommendedName>
</protein>
<dbReference type="GO" id="GO:0000310">
    <property type="term" value="F:xanthine phosphoribosyltransferase activity"/>
    <property type="evidence" value="ECO:0007669"/>
    <property type="project" value="EnsemblFungi"/>
</dbReference>
<dbReference type="FunCoup" id="A0A0L0HTC1">
    <property type="interactions" value="28"/>
</dbReference>
<accession>A0A0L0HTC1</accession>
<dbReference type="PANTHER" id="PTHR43363">
    <property type="entry name" value="HYPOXANTHINE PHOSPHORIBOSYLTRANSFERASE"/>
    <property type="match status" value="1"/>
</dbReference>
<dbReference type="Gene3D" id="3.40.50.2020">
    <property type="match status" value="1"/>
</dbReference>
<dbReference type="Pfam" id="PF00156">
    <property type="entry name" value="Pribosyltran"/>
    <property type="match status" value="1"/>
</dbReference>
<dbReference type="OrthoDB" id="9973266at2759"/>
<sequence>MAASKLAAEPAKQYYSYNQIHALIQSSIPSFKDVPDALVAISGGGLIPARILRTLLKARYKKTVPIRVIGLQLYDDDAEHIGATGVKRTQWPCADEWGDVRNVLLVDEVDDTRTTLEYAVENLRRDLGKGVSIGVFVVHNKLKEKRGTLPKEVEYIAALDVEDLWVVYPWDAVDIEEHQQKCDEQR</sequence>
<dbReference type="EMBL" id="KQ257450">
    <property type="protein sequence ID" value="KND04373.1"/>
    <property type="molecule type" value="Genomic_DNA"/>
</dbReference>
<dbReference type="GO" id="GO:0032265">
    <property type="term" value="P:XMP salvage"/>
    <property type="evidence" value="ECO:0007669"/>
    <property type="project" value="TreeGrafter"/>
</dbReference>
<keyword evidence="5" id="KW-1185">Reference proteome</keyword>
<feature type="domain" description="Phosphoribosyltransferase" evidence="3">
    <location>
        <begin position="17"/>
        <end position="153"/>
    </location>
</feature>
<evidence type="ECO:0000256" key="2">
    <source>
        <dbReference type="ARBA" id="ARBA00022679"/>
    </source>
</evidence>
<evidence type="ECO:0000259" key="3">
    <source>
        <dbReference type="Pfam" id="PF00156"/>
    </source>
</evidence>
<dbReference type="GO" id="GO:0032264">
    <property type="term" value="P:IMP salvage"/>
    <property type="evidence" value="ECO:0007669"/>
    <property type="project" value="TreeGrafter"/>
</dbReference>
<dbReference type="CDD" id="cd06223">
    <property type="entry name" value="PRTases_typeI"/>
    <property type="match status" value="1"/>
</dbReference>
<dbReference type="GeneID" id="27683854"/>
<reference evidence="4 5" key="1">
    <citation type="submission" date="2009-08" db="EMBL/GenBank/DDBJ databases">
        <title>The Genome Sequence of Spizellomyces punctatus strain DAOM BR117.</title>
        <authorList>
            <consortium name="The Broad Institute Genome Sequencing Platform"/>
            <person name="Russ C."/>
            <person name="Cuomo C."/>
            <person name="Shea T."/>
            <person name="Young S.K."/>
            <person name="Zeng Q."/>
            <person name="Koehrsen M."/>
            <person name="Haas B."/>
            <person name="Borodovsky M."/>
            <person name="Guigo R."/>
            <person name="Alvarado L."/>
            <person name="Berlin A."/>
            <person name="Bochicchio J."/>
            <person name="Borenstein D."/>
            <person name="Chapman S."/>
            <person name="Chen Z."/>
            <person name="Engels R."/>
            <person name="Freedman E."/>
            <person name="Gellesch M."/>
            <person name="Goldberg J."/>
            <person name="Griggs A."/>
            <person name="Gujja S."/>
            <person name="Heiman D."/>
            <person name="Hepburn T."/>
            <person name="Howarth C."/>
            <person name="Jen D."/>
            <person name="Larson L."/>
            <person name="Lewis B."/>
            <person name="Mehta T."/>
            <person name="Park D."/>
            <person name="Pearson M."/>
            <person name="Roberts A."/>
            <person name="Saif S."/>
            <person name="Shenoy N."/>
            <person name="Sisk P."/>
            <person name="Stolte C."/>
            <person name="Sykes S."/>
            <person name="Thomson T."/>
            <person name="Walk T."/>
            <person name="White J."/>
            <person name="Yandava C."/>
            <person name="Burger G."/>
            <person name="Gray M.W."/>
            <person name="Holland P.W.H."/>
            <person name="King N."/>
            <person name="Lang F.B.F."/>
            <person name="Roger A.J."/>
            <person name="Ruiz-Trillo I."/>
            <person name="Lander E."/>
            <person name="Nusbaum C."/>
        </authorList>
    </citation>
    <scope>NUCLEOTIDE SEQUENCE [LARGE SCALE GENOMIC DNA]</scope>
    <source>
        <strain evidence="4 5">DAOM BR117</strain>
    </source>
</reference>
<evidence type="ECO:0000256" key="1">
    <source>
        <dbReference type="ARBA" id="ARBA00022676"/>
    </source>
</evidence>
<dbReference type="InterPro" id="IPR029057">
    <property type="entry name" value="PRTase-like"/>
</dbReference>
<evidence type="ECO:0000313" key="5">
    <source>
        <dbReference type="Proteomes" id="UP000053201"/>
    </source>
</evidence>
<dbReference type="VEuPathDB" id="FungiDB:SPPG_00102"/>
<dbReference type="AlphaFoldDB" id="A0A0L0HTC1"/>
<gene>
    <name evidence="4" type="ORF">SPPG_00102</name>
</gene>
<keyword evidence="1" id="KW-0328">Glycosyltransferase</keyword>
<dbReference type="GO" id="GO:0005737">
    <property type="term" value="C:cytoplasm"/>
    <property type="evidence" value="ECO:0007669"/>
    <property type="project" value="TreeGrafter"/>
</dbReference>
<dbReference type="GO" id="GO:0046100">
    <property type="term" value="P:hypoxanthine metabolic process"/>
    <property type="evidence" value="ECO:0007669"/>
    <property type="project" value="TreeGrafter"/>
</dbReference>
<dbReference type="STRING" id="645134.A0A0L0HTC1"/>
<dbReference type="PANTHER" id="PTHR43363:SF1">
    <property type="entry name" value="HYPOXANTHINE-GUANINE PHOSPHORIBOSYLTRANSFERASE"/>
    <property type="match status" value="1"/>
</dbReference>
<organism evidence="4 5">
    <name type="scientific">Spizellomyces punctatus (strain DAOM BR117)</name>
    <dbReference type="NCBI Taxonomy" id="645134"/>
    <lineage>
        <taxon>Eukaryota</taxon>
        <taxon>Fungi</taxon>
        <taxon>Fungi incertae sedis</taxon>
        <taxon>Chytridiomycota</taxon>
        <taxon>Chytridiomycota incertae sedis</taxon>
        <taxon>Chytridiomycetes</taxon>
        <taxon>Spizellomycetales</taxon>
        <taxon>Spizellomycetaceae</taxon>
        <taxon>Spizellomyces</taxon>
    </lineage>
</organism>
<dbReference type="GO" id="GO:0052657">
    <property type="term" value="F:guanine phosphoribosyltransferase activity"/>
    <property type="evidence" value="ECO:0007669"/>
    <property type="project" value="EnsemblFungi"/>
</dbReference>
<dbReference type="Proteomes" id="UP000053201">
    <property type="component" value="Unassembled WGS sequence"/>
</dbReference>
<dbReference type="OMA" id="IMKTGNY"/>
<dbReference type="RefSeq" id="XP_016612412.1">
    <property type="nucleotide sequence ID" value="XM_016748439.1"/>
</dbReference>